<dbReference type="HAMAP" id="MF_00120">
    <property type="entry name" value="GatA"/>
    <property type="match status" value="1"/>
</dbReference>
<evidence type="ECO:0000256" key="2">
    <source>
        <dbReference type="ARBA" id="ARBA00011123"/>
    </source>
</evidence>
<dbReference type="AlphaFoldDB" id="A0A4Q7MAQ7"/>
<dbReference type="RefSeq" id="WP_130479992.1">
    <property type="nucleotide sequence ID" value="NZ_SGWV01000001.1"/>
</dbReference>
<evidence type="ECO:0000256" key="9">
    <source>
        <dbReference type="ARBA" id="ARBA00047407"/>
    </source>
</evidence>
<evidence type="ECO:0000256" key="8">
    <source>
        <dbReference type="ARBA" id="ARBA00022917"/>
    </source>
</evidence>
<evidence type="ECO:0000256" key="5">
    <source>
        <dbReference type="ARBA" id="ARBA00022598"/>
    </source>
</evidence>
<reference evidence="12 13" key="1">
    <citation type="submission" date="2019-02" db="EMBL/GenBank/DDBJ databases">
        <title>Genomic Encyclopedia of Type Strains, Phase IV (KMG-IV): sequencing the most valuable type-strain genomes for metagenomic binning, comparative biology and taxonomic classification.</title>
        <authorList>
            <person name="Goeker M."/>
        </authorList>
    </citation>
    <scope>NUCLEOTIDE SEQUENCE [LARGE SCALE GENOMIC DNA]</scope>
    <source>
        <strain evidence="12 13">DSM 10617</strain>
    </source>
</reference>
<dbReference type="GO" id="GO:0016740">
    <property type="term" value="F:transferase activity"/>
    <property type="evidence" value="ECO:0007669"/>
    <property type="project" value="UniProtKB-KW"/>
</dbReference>
<evidence type="ECO:0000313" key="13">
    <source>
        <dbReference type="Proteomes" id="UP000293433"/>
    </source>
</evidence>
<feature type="domain" description="Amidase" evidence="11">
    <location>
        <begin position="25"/>
        <end position="480"/>
    </location>
</feature>
<dbReference type="InterPro" id="IPR020556">
    <property type="entry name" value="Amidase_CS"/>
</dbReference>
<protein>
    <recommendedName>
        <fullName evidence="4 10">Glutamyl-tRNA(Gln) amidotransferase subunit A</fullName>
        <shortName evidence="10">Glu-ADT subunit A</shortName>
        <ecNumber evidence="3 10">6.3.5.7</ecNumber>
    </recommendedName>
</protein>
<evidence type="ECO:0000256" key="6">
    <source>
        <dbReference type="ARBA" id="ARBA00022741"/>
    </source>
</evidence>
<dbReference type="Pfam" id="PF01425">
    <property type="entry name" value="Amidase"/>
    <property type="match status" value="1"/>
</dbReference>
<comment type="catalytic activity">
    <reaction evidence="9 10">
        <text>L-glutamyl-tRNA(Gln) + L-glutamine + ATP + H2O = L-glutaminyl-tRNA(Gln) + L-glutamate + ADP + phosphate + H(+)</text>
        <dbReference type="Rhea" id="RHEA:17521"/>
        <dbReference type="Rhea" id="RHEA-COMP:9681"/>
        <dbReference type="Rhea" id="RHEA-COMP:9684"/>
        <dbReference type="ChEBI" id="CHEBI:15377"/>
        <dbReference type="ChEBI" id="CHEBI:15378"/>
        <dbReference type="ChEBI" id="CHEBI:29985"/>
        <dbReference type="ChEBI" id="CHEBI:30616"/>
        <dbReference type="ChEBI" id="CHEBI:43474"/>
        <dbReference type="ChEBI" id="CHEBI:58359"/>
        <dbReference type="ChEBI" id="CHEBI:78520"/>
        <dbReference type="ChEBI" id="CHEBI:78521"/>
        <dbReference type="ChEBI" id="CHEBI:456216"/>
        <dbReference type="EC" id="6.3.5.7"/>
    </reaction>
</comment>
<name>A0A4Q7MAQ7_9BURK</name>
<comment type="function">
    <text evidence="10">Allows the formation of correctly charged Gln-tRNA(Gln) through the transamidation of misacylated Glu-tRNA(Gln) in organisms which lack glutaminyl-tRNA synthetase. The reaction takes place in the presence of glutamine and ATP through an activated gamma-phospho-Glu-tRNA(Gln).</text>
</comment>
<gene>
    <name evidence="10" type="primary">gatA</name>
    <name evidence="12" type="ORF">EV685_0035</name>
</gene>
<dbReference type="Proteomes" id="UP000293433">
    <property type="component" value="Unassembled WGS sequence"/>
</dbReference>
<dbReference type="InterPro" id="IPR004412">
    <property type="entry name" value="GatA"/>
</dbReference>
<feature type="active site" description="Charge relay system" evidence="10">
    <location>
        <position position="84"/>
    </location>
</feature>
<comment type="similarity">
    <text evidence="1 10">Belongs to the amidase family. GatA subfamily.</text>
</comment>
<dbReference type="OrthoDB" id="9811471at2"/>
<dbReference type="PANTHER" id="PTHR11895">
    <property type="entry name" value="TRANSAMIDASE"/>
    <property type="match status" value="1"/>
</dbReference>
<keyword evidence="12" id="KW-0808">Transferase</keyword>
<comment type="subunit">
    <text evidence="2 10">Heterotrimer of A, B and C subunits.</text>
</comment>
<evidence type="ECO:0000256" key="4">
    <source>
        <dbReference type="ARBA" id="ARBA00014428"/>
    </source>
</evidence>
<organism evidence="12 13">
    <name type="scientific">Sphaerotilus mobilis</name>
    <dbReference type="NCBI Taxonomy" id="47994"/>
    <lineage>
        <taxon>Bacteria</taxon>
        <taxon>Pseudomonadati</taxon>
        <taxon>Pseudomonadota</taxon>
        <taxon>Betaproteobacteria</taxon>
        <taxon>Burkholderiales</taxon>
        <taxon>Sphaerotilaceae</taxon>
        <taxon>Sphaerotilus</taxon>
    </lineage>
</organism>
<dbReference type="GO" id="GO:0005524">
    <property type="term" value="F:ATP binding"/>
    <property type="evidence" value="ECO:0007669"/>
    <property type="project" value="UniProtKB-KW"/>
</dbReference>
<proteinExistence type="inferred from homology"/>
<evidence type="ECO:0000256" key="7">
    <source>
        <dbReference type="ARBA" id="ARBA00022840"/>
    </source>
</evidence>
<dbReference type="PANTHER" id="PTHR11895:SF151">
    <property type="entry name" value="GLUTAMYL-TRNA(GLN) AMIDOTRANSFERASE SUBUNIT A"/>
    <property type="match status" value="1"/>
</dbReference>
<dbReference type="EMBL" id="SGWV01000001">
    <property type="protein sequence ID" value="RZS63319.1"/>
    <property type="molecule type" value="Genomic_DNA"/>
</dbReference>
<evidence type="ECO:0000256" key="3">
    <source>
        <dbReference type="ARBA" id="ARBA00012739"/>
    </source>
</evidence>
<dbReference type="InterPro" id="IPR000120">
    <property type="entry name" value="Amidase"/>
</dbReference>
<dbReference type="GO" id="GO:0006412">
    <property type="term" value="P:translation"/>
    <property type="evidence" value="ECO:0007669"/>
    <property type="project" value="UniProtKB-UniRule"/>
</dbReference>
<comment type="caution">
    <text evidence="12">The sequence shown here is derived from an EMBL/GenBank/DDBJ whole genome shotgun (WGS) entry which is preliminary data.</text>
</comment>
<dbReference type="InterPro" id="IPR036928">
    <property type="entry name" value="AS_sf"/>
</dbReference>
<evidence type="ECO:0000256" key="10">
    <source>
        <dbReference type="HAMAP-Rule" id="MF_00120"/>
    </source>
</evidence>
<keyword evidence="13" id="KW-1185">Reference proteome</keyword>
<dbReference type="GO" id="GO:0050567">
    <property type="term" value="F:glutaminyl-tRNA synthase (glutamine-hydrolyzing) activity"/>
    <property type="evidence" value="ECO:0007669"/>
    <property type="project" value="UniProtKB-UniRule"/>
</dbReference>
<evidence type="ECO:0000313" key="12">
    <source>
        <dbReference type="EMBL" id="RZS63319.1"/>
    </source>
</evidence>
<dbReference type="NCBIfam" id="TIGR00132">
    <property type="entry name" value="gatA"/>
    <property type="match status" value="1"/>
</dbReference>
<evidence type="ECO:0000256" key="1">
    <source>
        <dbReference type="ARBA" id="ARBA00008069"/>
    </source>
</evidence>
<accession>A0A4Q7MAQ7</accession>
<dbReference type="EC" id="6.3.5.7" evidence="3 10"/>
<dbReference type="InterPro" id="IPR023631">
    <property type="entry name" value="Amidase_dom"/>
</dbReference>
<dbReference type="SUPFAM" id="SSF75304">
    <property type="entry name" value="Amidase signature (AS) enzymes"/>
    <property type="match status" value="1"/>
</dbReference>
<dbReference type="PROSITE" id="PS00571">
    <property type="entry name" value="AMIDASES"/>
    <property type="match status" value="1"/>
</dbReference>
<feature type="active site" description="Charge relay system" evidence="10">
    <location>
        <position position="159"/>
    </location>
</feature>
<sequence>MTDLHHLGVADVAAALDAKTVSSVELTRHLLDRIAAHESLGAFLCTDADVALAQAAAADAWRAKGVTSTAGAGHTLLGVPIAHKDIFVTRDFPSTAGSKMLAGYRSPFDATVVSRLSASGAVTLGKLNCDEFAMGGSNENSAWFPARNPWDTSRITGGSSGGSAAAVAARLVPAATGTDTGGSVRQPAAFTGITGIKPTYGRCSRYGMIAFASSLDQAGPMARSALDCAHLLQAMSGFDPRDATSAEQAVPDFVAVTTARREGASAERPLQGLRIGLPREFFGEGVTADVLAATRAALAELEKLGATLVDVSLPRTELSIPVYYIIAPAEASSNLGRYDGVRYGHRAKDFKDLGEMYRRSRSEGFGPEVKRRIMIGTYVLSHGYYDAYYLQAQKLRRMIADDFQAAFAQCDLIAGPVAPTVARALGSQNDPVAEYLADIFTLPASLAGLPGISVPAGFGAGGLPVGLQLIGNYWQEGALLHAGHALQQATDWHLKAPALAG</sequence>
<keyword evidence="6 10" id="KW-0547">Nucleotide-binding</keyword>
<keyword evidence="5 10" id="KW-0436">Ligase</keyword>
<keyword evidence="7 10" id="KW-0067">ATP-binding</keyword>
<dbReference type="Gene3D" id="3.90.1300.10">
    <property type="entry name" value="Amidase signature (AS) domain"/>
    <property type="match status" value="1"/>
</dbReference>
<evidence type="ECO:0000259" key="11">
    <source>
        <dbReference type="Pfam" id="PF01425"/>
    </source>
</evidence>
<feature type="active site" description="Acyl-ester intermediate" evidence="10">
    <location>
        <position position="183"/>
    </location>
</feature>
<keyword evidence="8 10" id="KW-0648">Protein biosynthesis</keyword>
<dbReference type="GO" id="GO:0030956">
    <property type="term" value="C:glutamyl-tRNA(Gln) amidotransferase complex"/>
    <property type="evidence" value="ECO:0007669"/>
    <property type="project" value="InterPro"/>
</dbReference>